<feature type="active site" description="Proton acceptor" evidence="7">
    <location>
        <position position="253"/>
    </location>
</feature>
<dbReference type="UniPathway" id="UPA00973"/>
<accession>D5BR55</accession>
<organism evidence="9 10">
    <name type="scientific">Puniceispirillum marinum (strain IMCC1322)</name>
    <dbReference type="NCBI Taxonomy" id="488538"/>
    <lineage>
        <taxon>Bacteria</taxon>
        <taxon>Pseudomonadati</taxon>
        <taxon>Pseudomonadota</taxon>
        <taxon>Alphaproteobacteria</taxon>
        <taxon>Candidatus Puniceispirillales</taxon>
        <taxon>Candidatus Puniceispirillaceae</taxon>
        <taxon>Candidatus Puniceispirillum</taxon>
    </lineage>
</organism>
<keyword evidence="1 7" id="KW-0444">Lipid biosynthesis</keyword>
<evidence type="ECO:0000259" key="8">
    <source>
        <dbReference type="Pfam" id="PF04613"/>
    </source>
</evidence>
<dbReference type="GO" id="GO:0016020">
    <property type="term" value="C:membrane"/>
    <property type="evidence" value="ECO:0007669"/>
    <property type="project" value="GOC"/>
</dbReference>
<comment type="pathway">
    <text evidence="7">Bacterial outer membrane biogenesis; LPS lipid A biosynthesis.</text>
</comment>
<evidence type="ECO:0000256" key="7">
    <source>
        <dbReference type="HAMAP-Rule" id="MF_00523"/>
    </source>
</evidence>
<keyword evidence="2 7" id="KW-0441">Lipid A biosynthesis</keyword>
<sequence>MTINRTFYDFDETVTVADLAVILGGVVAPSSAISASFITDIEPLHSVASGALSYVSSPKHLAGQAIPDNAVILASESCLNSLPDAIHLIIVDNPRLAYAKAAQHLVTERVDPKAHMATAGIAPDARIDPTAQISPRATIMHDAVIGAGTIIEAGAIIYPHVTIGAQCHIFANSSIAFADIGDHVVVRNGVVIGSAGFGLEPASDSIVKVPQLGIVRIADGCDIGSNSTIDRGALDDTIVGKMVMLDNLCHIAHNCVIGDNCMIAAQVGMAGSVTLGKNVIIGGQAGISGHLTIGDGAIIMGHSGVTKNIDANSTVVGFPAEASGDYWRKLAGLRRLLKQSDNKN</sequence>
<comment type="similarity">
    <text evidence="7">Belongs to the transferase hexapeptide repeat family. LpxD subfamily.</text>
</comment>
<dbReference type="RefSeq" id="WP_013045381.1">
    <property type="nucleotide sequence ID" value="NC_014010.1"/>
</dbReference>
<comment type="function">
    <text evidence="7">Catalyzes the N-acylation of UDP-3-O-acylglucosamine using 3-hydroxyacyl-ACP as the acyl donor. Is involved in the biosynthesis of lipid A, a phosphorylated glycolipid that anchors the lipopolysaccharide to the outer membrane of the cell.</text>
</comment>
<dbReference type="InterPro" id="IPR001451">
    <property type="entry name" value="Hexapep"/>
</dbReference>
<evidence type="ECO:0000256" key="5">
    <source>
        <dbReference type="ARBA" id="ARBA00023098"/>
    </source>
</evidence>
<feature type="domain" description="UDP-3-O-[3-hydroxymyristoyl] glucosamine N-acyltransferase non-repeat region" evidence="8">
    <location>
        <begin position="38"/>
        <end position="104"/>
    </location>
</feature>
<keyword evidence="5 7" id="KW-0443">Lipid metabolism</keyword>
<comment type="catalytic activity">
    <reaction evidence="7">
        <text>a UDP-3-O-[(3R)-3-hydroxyacyl]-alpha-D-glucosamine + a (3R)-hydroxyacyl-[ACP] = a UDP-2-N,3-O-bis[(3R)-3-hydroxyacyl]-alpha-D-glucosamine + holo-[ACP] + H(+)</text>
        <dbReference type="Rhea" id="RHEA:53836"/>
        <dbReference type="Rhea" id="RHEA-COMP:9685"/>
        <dbReference type="Rhea" id="RHEA-COMP:9945"/>
        <dbReference type="ChEBI" id="CHEBI:15378"/>
        <dbReference type="ChEBI" id="CHEBI:64479"/>
        <dbReference type="ChEBI" id="CHEBI:78827"/>
        <dbReference type="ChEBI" id="CHEBI:137740"/>
        <dbReference type="ChEBI" id="CHEBI:137748"/>
        <dbReference type="EC" id="2.3.1.191"/>
    </reaction>
</comment>
<evidence type="ECO:0000313" key="9">
    <source>
        <dbReference type="EMBL" id="ADE38752.1"/>
    </source>
</evidence>
<dbReference type="STRING" id="488538.SAR116_0509"/>
<dbReference type="Gene3D" id="3.40.1390.10">
    <property type="entry name" value="MurE/MurF, N-terminal domain"/>
    <property type="match status" value="1"/>
</dbReference>
<dbReference type="InterPro" id="IPR011004">
    <property type="entry name" value="Trimer_LpxA-like_sf"/>
</dbReference>
<dbReference type="HAMAP" id="MF_00523">
    <property type="entry name" value="LpxD"/>
    <property type="match status" value="1"/>
</dbReference>
<dbReference type="SUPFAM" id="SSF51161">
    <property type="entry name" value="Trimeric LpxA-like enzymes"/>
    <property type="match status" value="1"/>
</dbReference>
<dbReference type="Pfam" id="PF00132">
    <property type="entry name" value="Hexapep"/>
    <property type="match status" value="1"/>
</dbReference>
<comment type="subunit">
    <text evidence="7">Homotrimer.</text>
</comment>
<evidence type="ECO:0000256" key="6">
    <source>
        <dbReference type="ARBA" id="ARBA00023315"/>
    </source>
</evidence>
<evidence type="ECO:0000256" key="3">
    <source>
        <dbReference type="ARBA" id="ARBA00022679"/>
    </source>
</evidence>
<name>D5BR55_PUNMI</name>
<evidence type="ECO:0000256" key="4">
    <source>
        <dbReference type="ARBA" id="ARBA00022737"/>
    </source>
</evidence>
<dbReference type="CDD" id="cd03352">
    <property type="entry name" value="LbH_LpxD"/>
    <property type="match status" value="1"/>
</dbReference>
<reference evidence="9 10" key="1">
    <citation type="journal article" date="2010" name="J. Bacteriol.">
        <title>Complete genome sequence of "Candidatus Puniceispirillum marinum" IMCC1322, a representative of the SAR116 clade in the Alphaproteobacteria.</title>
        <authorList>
            <person name="Oh H.M."/>
            <person name="Kwon K.K."/>
            <person name="Kang I."/>
            <person name="Kang S.G."/>
            <person name="Lee J.H."/>
            <person name="Kim S.J."/>
            <person name="Cho J.C."/>
        </authorList>
    </citation>
    <scope>NUCLEOTIDE SEQUENCE [LARGE SCALE GENOMIC DNA]</scope>
    <source>
        <strain evidence="9 10">IMCC1322</strain>
    </source>
</reference>
<dbReference type="GO" id="GO:0016410">
    <property type="term" value="F:N-acyltransferase activity"/>
    <property type="evidence" value="ECO:0007669"/>
    <property type="project" value="InterPro"/>
</dbReference>
<dbReference type="InterPro" id="IPR007691">
    <property type="entry name" value="LpxD"/>
</dbReference>
<dbReference type="GO" id="GO:0103118">
    <property type="term" value="F:UDP-3-O-[(3R)-3-hydroxyacyl]-glucosamine N-acyltransferase activity"/>
    <property type="evidence" value="ECO:0007669"/>
    <property type="project" value="UniProtKB-EC"/>
</dbReference>
<dbReference type="PANTHER" id="PTHR43378">
    <property type="entry name" value="UDP-3-O-ACYLGLUCOSAMINE N-ACYLTRANSFERASE"/>
    <property type="match status" value="1"/>
</dbReference>
<dbReference type="Proteomes" id="UP000007460">
    <property type="component" value="Chromosome"/>
</dbReference>
<dbReference type="eggNOG" id="COG1044">
    <property type="taxonomic scope" value="Bacteria"/>
</dbReference>
<dbReference type="EMBL" id="CP001751">
    <property type="protein sequence ID" value="ADE38752.1"/>
    <property type="molecule type" value="Genomic_DNA"/>
</dbReference>
<dbReference type="Pfam" id="PF14602">
    <property type="entry name" value="Hexapep_2"/>
    <property type="match status" value="1"/>
</dbReference>
<dbReference type="Gene3D" id="2.160.10.10">
    <property type="entry name" value="Hexapeptide repeat proteins"/>
    <property type="match status" value="1"/>
</dbReference>
<evidence type="ECO:0000313" key="10">
    <source>
        <dbReference type="Proteomes" id="UP000007460"/>
    </source>
</evidence>
<proteinExistence type="inferred from homology"/>
<dbReference type="NCBIfam" id="NF002060">
    <property type="entry name" value="PRK00892.1"/>
    <property type="match status" value="1"/>
</dbReference>
<dbReference type="HOGENOM" id="CLU_049865_0_0_5"/>
<dbReference type="EC" id="2.3.1.191" evidence="7"/>
<dbReference type="Pfam" id="PF04613">
    <property type="entry name" value="LpxD"/>
    <property type="match status" value="1"/>
</dbReference>
<keyword evidence="4 7" id="KW-0677">Repeat</keyword>
<dbReference type="InterPro" id="IPR020573">
    <property type="entry name" value="UDP_GlcNAc_AcTrfase_non-rep"/>
</dbReference>
<gene>
    <name evidence="7" type="primary">lpxD</name>
    <name evidence="9" type="ordered locus">SAR116_0509</name>
</gene>
<keyword evidence="6 7" id="KW-0012">Acyltransferase</keyword>
<dbReference type="NCBIfam" id="TIGR01853">
    <property type="entry name" value="lipid_A_lpxD"/>
    <property type="match status" value="1"/>
</dbReference>
<dbReference type="AlphaFoldDB" id="D5BR55"/>
<keyword evidence="10" id="KW-1185">Reference proteome</keyword>
<dbReference type="KEGG" id="apb:SAR116_0509"/>
<dbReference type="PANTHER" id="PTHR43378:SF2">
    <property type="entry name" value="UDP-3-O-ACYLGLUCOSAMINE N-ACYLTRANSFERASE 1, MITOCHONDRIAL-RELATED"/>
    <property type="match status" value="1"/>
</dbReference>
<evidence type="ECO:0000256" key="2">
    <source>
        <dbReference type="ARBA" id="ARBA00022556"/>
    </source>
</evidence>
<protein>
    <recommendedName>
        <fullName evidence="7">UDP-3-O-acylglucosamine N-acyltransferase</fullName>
        <ecNumber evidence="7">2.3.1.191</ecNumber>
    </recommendedName>
</protein>
<evidence type="ECO:0000256" key="1">
    <source>
        <dbReference type="ARBA" id="ARBA00022516"/>
    </source>
</evidence>
<keyword evidence="3 7" id="KW-0808">Transferase</keyword>
<dbReference type="GO" id="GO:0009245">
    <property type="term" value="P:lipid A biosynthetic process"/>
    <property type="evidence" value="ECO:0007669"/>
    <property type="project" value="UniProtKB-UniRule"/>
</dbReference>